<feature type="region of interest" description="Disordered" evidence="1">
    <location>
        <begin position="305"/>
        <end position="332"/>
    </location>
</feature>
<accession>A0A6A6ECJ7</accession>
<feature type="compositionally biased region" description="Basic and acidic residues" evidence="1">
    <location>
        <begin position="308"/>
        <end position="332"/>
    </location>
</feature>
<organism evidence="2 3">
    <name type="scientific">Zopfia rhizophila CBS 207.26</name>
    <dbReference type="NCBI Taxonomy" id="1314779"/>
    <lineage>
        <taxon>Eukaryota</taxon>
        <taxon>Fungi</taxon>
        <taxon>Dikarya</taxon>
        <taxon>Ascomycota</taxon>
        <taxon>Pezizomycotina</taxon>
        <taxon>Dothideomycetes</taxon>
        <taxon>Dothideomycetes incertae sedis</taxon>
        <taxon>Zopfiaceae</taxon>
        <taxon>Zopfia</taxon>
    </lineage>
</organism>
<evidence type="ECO:0000313" key="2">
    <source>
        <dbReference type="EMBL" id="KAF2188289.1"/>
    </source>
</evidence>
<feature type="compositionally biased region" description="Basic and acidic residues" evidence="1">
    <location>
        <begin position="221"/>
        <end position="237"/>
    </location>
</feature>
<feature type="compositionally biased region" description="Basic and acidic residues" evidence="1">
    <location>
        <begin position="566"/>
        <end position="575"/>
    </location>
</feature>
<evidence type="ECO:0000256" key="1">
    <source>
        <dbReference type="SAM" id="MobiDB-lite"/>
    </source>
</evidence>
<protein>
    <submittedName>
        <fullName evidence="2">Uncharacterized protein</fullName>
    </submittedName>
</protein>
<name>A0A6A6ECJ7_9PEZI</name>
<feature type="region of interest" description="Disordered" evidence="1">
    <location>
        <begin position="429"/>
        <end position="448"/>
    </location>
</feature>
<dbReference type="AlphaFoldDB" id="A0A6A6ECJ7"/>
<feature type="region of interest" description="Disordered" evidence="1">
    <location>
        <begin position="355"/>
        <end position="380"/>
    </location>
</feature>
<feature type="compositionally biased region" description="Basic residues" evidence="1">
    <location>
        <begin position="737"/>
        <end position="756"/>
    </location>
</feature>
<gene>
    <name evidence="2" type="ORF">K469DRAFT_748616</name>
</gene>
<feature type="region of interest" description="Disordered" evidence="1">
    <location>
        <begin position="542"/>
        <end position="756"/>
    </location>
</feature>
<feature type="compositionally biased region" description="Pro residues" evidence="1">
    <location>
        <begin position="615"/>
        <end position="628"/>
    </location>
</feature>
<feature type="region of interest" description="Disordered" evidence="1">
    <location>
        <begin position="153"/>
        <end position="250"/>
    </location>
</feature>
<feature type="compositionally biased region" description="Acidic residues" evidence="1">
    <location>
        <begin position="91"/>
        <end position="102"/>
    </location>
</feature>
<evidence type="ECO:0000313" key="3">
    <source>
        <dbReference type="Proteomes" id="UP000800200"/>
    </source>
</evidence>
<feature type="compositionally biased region" description="Basic and acidic residues" evidence="1">
    <location>
        <begin position="700"/>
        <end position="711"/>
    </location>
</feature>
<keyword evidence="3" id="KW-1185">Reference proteome</keyword>
<feature type="region of interest" description="Disordered" evidence="1">
    <location>
        <begin position="461"/>
        <end position="487"/>
    </location>
</feature>
<proteinExistence type="predicted"/>
<dbReference type="EMBL" id="ML994624">
    <property type="protein sequence ID" value="KAF2188289.1"/>
    <property type="molecule type" value="Genomic_DNA"/>
</dbReference>
<dbReference type="Proteomes" id="UP000800200">
    <property type="component" value="Unassembled WGS sequence"/>
</dbReference>
<sequence>MSQNENIIPEFAHLHRPTPSPSARENRAPAKNSVCGSFSRGSVPDSPPHRYKLSELRAGNGVLGQIRRSFADGTLIGNTDGNGSIMPADTEPNEMDRDDGDGDGAGNGYGYEYGYTDEYLPSPSSPGCLTAYPYPLLLQRPNYLIPNPVPAYEKSAQTSPSNYLIPNPSSTYARSGQTSSSNHSKSNNPETTTIDGNQDKIENGKSDTPCNSWGSSSSKSKSKDRAQVPSEWTRDEVPYIDTPPPITPVQNWSEELKGEIERRGKRAYQSRTPLETVEASVKASEMVLAAERGQWAIRDTLNSLKNGRAKDRGGTKDLENDEERKEGERWKTSELLEGREEGKIVCDENGNEIGWGGDKTVGQGYASETRGQSKRKGRDFVKKASKEKMEMKGHMTMLSGQPLMSCGNGGLYIPNANPNGILDESGLITRSNRVPSPSPYSGGLEPPHNRRIPALHPAPSYPVLNTPSPRDVYSSASGPPHLPISKHTSQFDVADDRISAAASPNPTITKSLLSCPTPSFEDVEFVHQASVRKIHGNQVRMHSIRRRQGRSSLKPEDALLPDVQEQGEKVKKDSSIDPIPNLSTTDAEVSNFPRPAHNATQQTNVSASSPEASHPSPPKIQLPDPSGPLPGSDHRAADQGSSQQPPNPNPDLTIQPVRKPSVRNSRFVEHLPQAHAETPSIIVAGDAGASGKETQGEANDNVREGGNDEVGKSQGNQNGEGKKKTKKGLLSRLNSWGRKRMKNVQRKFPVFRRREG</sequence>
<feature type="region of interest" description="Disordered" evidence="1">
    <location>
        <begin position="1"/>
        <end position="52"/>
    </location>
</feature>
<feature type="compositionally biased region" description="Polar residues" evidence="1">
    <location>
        <begin position="155"/>
        <end position="196"/>
    </location>
</feature>
<reference evidence="2" key="1">
    <citation type="journal article" date="2020" name="Stud. Mycol.">
        <title>101 Dothideomycetes genomes: a test case for predicting lifestyles and emergence of pathogens.</title>
        <authorList>
            <person name="Haridas S."/>
            <person name="Albert R."/>
            <person name="Binder M."/>
            <person name="Bloem J."/>
            <person name="Labutti K."/>
            <person name="Salamov A."/>
            <person name="Andreopoulos B."/>
            <person name="Baker S."/>
            <person name="Barry K."/>
            <person name="Bills G."/>
            <person name="Bluhm B."/>
            <person name="Cannon C."/>
            <person name="Castanera R."/>
            <person name="Culley D."/>
            <person name="Daum C."/>
            <person name="Ezra D."/>
            <person name="Gonzalez J."/>
            <person name="Henrissat B."/>
            <person name="Kuo A."/>
            <person name="Liang C."/>
            <person name="Lipzen A."/>
            <person name="Lutzoni F."/>
            <person name="Magnuson J."/>
            <person name="Mondo S."/>
            <person name="Nolan M."/>
            <person name="Ohm R."/>
            <person name="Pangilinan J."/>
            <person name="Park H.-J."/>
            <person name="Ramirez L."/>
            <person name="Alfaro M."/>
            <person name="Sun H."/>
            <person name="Tritt A."/>
            <person name="Yoshinaga Y."/>
            <person name="Zwiers L.-H."/>
            <person name="Turgeon B."/>
            <person name="Goodwin S."/>
            <person name="Spatafora J."/>
            <person name="Crous P."/>
            <person name="Grigoriev I."/>
        </authorList>
    </citation>
    <scope>NUCLEOTIDE SEQUENCE</scope>
    <source>
        <strain evidence="2">CBS 207.26</strain>
    </source>
</reference>
<feature type="region of interest" description="Disordered" evidence="1">
    <location>
        <begin position="74"/>
        <end position="109"/>
    </location>
</feature>